<comment type="caution">
    <text evidence="1">The sequence shown here is derived from an EMBL/GenBank/DDBJ whole genome shotgun (WGS) entry which is preliminary data.</text>
</comment>
<evidence type="ECO:0000313" key="1">
    <source>
        <dbReference type="EMBL" id="GMA93833.1"/>
    </source>
</evidence>
<proteinExistence type="predicted"/>
<evidence type="ECO:0000313" key="2">
    <source>
        <dbReference type="Proteomes" id="UP001157034"/>
    </source>
</evidence>
<protein>
    <submittedName>
        <fullName evidence="1">Uncharacterized protein</fullName>
    </submittedName>
</protein>
<organism evidence="1 2">
    <name type="scientific">Pseudolysinimonas kribbensis</name>
    <dbReference type="NCBI Taxonomy" id="433641"/>
    <lineage>
        <taxon>Bacteria</taxon>
        <taxon>Bacillati</taxon>
        <taxon>Actinomycetota</taxon>
        <taxon>Actinomycetes</taxon>
        <taxon>Micrococcales</taxon>
        <taxon>Microbacteriaceae</taxon>
        <taxon>Pseudolysinimonas</taxon>
    </lineage>
</organism>
<reference evidence="2" key="1">
    <citation type="journal article" date="2019" name="Int. J. Syst. Evol. Microbiol.">
        <title>The Global Catalogue of Microorganisms (GCM) 10K type strain sequencing project: providing services to taxonomists for standard genome sequencing and annotation.</title>
        <authorList>
            <consortium name="The Broad Institute Genomics Platform"/>
            <consortium name="The Broad Institute Genome Sequencing Center for Infectious Disease"/>
            <person name="Wu L."/>
            <person name="Ma J."/>
        </authorList>
    </citation>
    <scope>NUCLEOTIDE SEQUENCE [LARGE SCALE GENOMIC DNA]</scope>
    <source>
        <strain evidence="2">NBRC 108894</strain>
    </source>
</reference>
<name>A0ABQ6K018_9MICO</name>
<accession>A0ABQ6K018</accession>
<sequence>MGELTSAVVEPDKGGTLITSAYDGDDAEPWFLKGSAVQSSASDSLWRFTWNHTGEVVGFTLAPNGNADATADEPILRGSLTVGPRPALGGAASDKTFVFDFDWQLTGPPLLDDGSDS</sequence>
<dbReference type="EMBL" id="BSVB01000001">
    <property type="protein sequence ID" value="GMA93833.1"/>
    <property type="molecule type" value="Genomic_DNA"/>
</dbReference>
<gene>
    <name evidence="1" type="ORF">GCM10025881_06570</name>
</gene>
<dbReference type="Proteomes" id="UP001157034">
    <property type="component" value="Unassembled WGS sequence"/>
</dbReference>
<keyword evidence="2" id="KW-1185">Reference proteome</keyword>